<dbReference type="GO" id="GO:0055085">
    <property type="term" value="P:transmembrane transport"/>
    <property type="evidence" value="ECO:0007669"/>
    <property type="project" value="InterPro"/>
</dbReference>
<name>A0A084SWB8_9BACT</name>
<feature type="region of interest" description="Disordered" evidence="1">
    <location>
        <begin position="46"/>
        <end position="131"/>
    </location>
</feature>
<dbReference type="GO" id="GO:0031992">
    <property type="term" value="F:energy transducer activity"/>
    <property type="evidence" value="ECO:0007669"/>
    <property type="project" value="TreeGrafter"/>
</dbReference>
<dbReference type="SUPFAM" id="SSF74653">
    <property type="entry name" value="TolA/TonB C-terminal domain"/>
    <property type="match status" value="1"/>
</dbReference>
<organism evidence="4 5">
    <name type="scientific">Archangium violaceum Cb vi76</name>
    <dbReference type="NCBI Taxonomy" id="1406225"/>
    <lineage>
        <taxon>Bacteria</taxon>
        <taxon>Pseudomonadati</taxon>
        <taxon>Myxococcota</taxon>
        <taxon>Myxococcia</taxon>
        <taxon>Myxococcales</taxon>
        <taxon>Cystobacterineae</taxon>
        <taxon>Archangiaceae</taxon>
        <taxon>Archangium</taxon>
    </lineage>
</organism>
<feature type="compositionally biased region" description="Pro residues" evidence="1">
    <location>
        <begin position="62"/>
        <end position="75"/>
    </location>
</feature>
<keyword evidence="2" id="KW-1133">Transmembrane helix</keyword>
<feature type="compositionally biased region" description="Acidic residues" evidence="1">
    <location>
        <begin position="114"/>
        <end position="126"/>
    </location>
</feature>
<comment type="caution">
    <text evidence="4">The sequence shown here is derived from an EMBL/GenBank/DDBJ whole genome shotgun (WGS) entry which is preliminary data.</text>
</comment>
<dbReference type="InterPro" id="IPR037682">
    <property type="entry name" value="TonB_C"/>
</dbReference>
<feature type="transmembrane region" description="Helical" evidence="2">
    <location>
        <begin position="16"/>
        <end position="37"/>
    </location>
</feature>
<feature type="compositionally biased region" description="Low complexity" evidence="1">
    <location>
        <begin position="52"/>
        <end position="61"/>
    </location>
</feature>
<evidence type="ECO:0000256" key="2">
    <source>
        <dbReference type="SAM" id="Phobius"/>
    </source>
</evidence>
<keyword evidence="2" id="KW-0812">Transmembrane</keyword>
<dbReference type="Gene3D" id="3.30.1150.10">
    <property type="match status" value="1"/>
</dbReference>
<feature type="domain" description="TonB C-terminal" evidence="3">
    <location>
        <begin position="177"/>
        <end position="249"/>
    </location>
</feature>
<evidence type="ECO:0000259" key="3">
    <source>
        <dbReference type="Pfam" id="PF03544"/>
    </source>
</evidence>
<protein>
    <submittedName>
        <fullName evidence="4">Energy transducer TonB</fullName>
    </submittedName>
</protein>
<dbReference type="AlphaFoldDB" id="A0A084SWB8"/>
<dbReference type="GO" id="GO:0098797">
    <property type="term" value="C:plasma membrane protein complex"/>
    <property type="evidence" value="ECO:0007669"/>
    <property type="project" value="TreeGrafter"/>
</dbReference>
<gene>
    <name evidence="4" type="ORF">Q664_12890</name>
</gene>
<accession>A0A084SWB8</accession>
<sequence length="254" mass="27204">MFDSVLDRGQGPKTRFGVGTFISVILHVGLFGFAVWISQQPQKEKEKEVEVTFKQAMAPPVSAAPPPPPPPPPPAKKSNPTKKPVVKKPDVIVQPKEIPQEKPPEVEPDPNAGQEEEESTEEEVEGGVEGGVAGGVIGGVVGGVVGGVLGGQVGSTGTDVLPFGAGMTRPEKMSGPSPQYTREALEARVQGLMIVKCVITTEGAIERCRIIKPLPHMEQAVLDSLYAQRYKPVTFQGRPVQVDYTFNIRLSLPR</sequence>
<evidence type="ECO:0000256" key="1">
    <source>
        <dbReference type="SAM" id="MobiDB-lite"/>
    </source>
</evidence>
<dbReference type="PANTHER" id="PTHR33446">
    <property type="entry name" value="PROTEIN TONB-RELATED"/>
    <property type="match status" value="1"/>
</dbReference>
<evidence type="ECO:0000313" key="5">
    <source>
        <dbReference type="Proteomes" id="UP000028547"/>
    </source>
</evidence>
<dbReference type="Proteomes" id="UP000028547">
    <property type="component" value="Unassembled WGS sequence"/>
</dbReference>
<reference evidence="4 5" key="1">
    <citation type="submission" date="2014-07" db="EMBL/GenBank/DDBJ databases">
        <title>Draft Genome Sequence of Gephyronic Acid Producer, Cystobacter violaceus Strain Cb vi76.</title>
        <authorList>
            <person name="Stevens D.C."/>
            <person name="Young J."/>
            <person name="Carmichael R."/>
            <person name="Tan J."/>
            <person name="Taylor R.E."/>
        </authorList>
    </citation>
    <scope>NUCLEOTIDE SEQUENCE [LARGE SCALE GENOMIC DNA]</scope>
    <source>
        <strain evidence="4 5">Cb vi76</strain>
    </source>
</reference>
<dbReference type="PANTHER" id="PTHR33446:SF2">
    <property type="entry name" value="PROTEIN TONB"/>
    <property type="match status" value="1"/>
</dbReference>
<dbReference type="InterPro" id="IPR051045">
    <property type="entry name" value="TonB-dependent_transducer"/>
</dbReference>
<proteinExistence type="predicted"/>
<dbReference type="Pfam" id="PF03544">
    <property type="entry name" value="TonB_C"/>
    <property type="match status" value="1"/>
</dbReference>
<keyword evidence="2" id="KW-0472">Membrane</keyword>
<dbReference type="RefSeq" id="WP_043394068.1">
    <property type="nucleotide sequence ID" value="NZ_JPMI01000079.1"/>
</dbReference>
<dbReference type="EMBL" id="JPMI01000079">
    <property type="protein sequence ID" value="KFA92753.1"/>
    <property type="molecule type" value="Genomic_DNA"/>
</dbReference>
<evidence type="ECO:0000313" key="4">
    <source>
        <dbReference type="EMBL" id="KFA92753.1"/>
    </source>
</evidence>